<dbReference type="GO" id="GO:0005524">
    <property type="term" value="F:ATP binding"/>
    <property type="evidence" value="ECO:0007669"/>
    <property type="project" value="InterPro"/>
</dbReference>
<dbReference type="InterPro" id="IPR036537">
    <property type="entry name" value="Adaptor_Cbl_N_dom_sf"/>
</dbReference>
<dbReference type="Gene3D" id="1.10.510.10">
    <property type="entry name" value="Transferase(Phosphotransferase) domain 1"/>
    <property type="match status" value="1"/>
</dbReference>
<dbReference type="PANTHER" id="PTHR44329">
    <property type="entry name" value="SERINE/THREONINE-PROTEIN KINASE TNNI3K-RELATED"/>
    <property type="match status" value="1"/>
</dbReference>
<evidence type="ECO:0000313" key="4">
    <source>
        <dbReference type="Proteomes" id="UP000807342"/>
    </source>
</evidence>
<dbReference type="SUPFAM" id="SSF56112">
    <property type="entry name" value="Protein kinase-like (PK-like)"/>
    <property type="match status" value="1"/>
</dbReference>
<protein>
    <submittedName>
        <fullName evidence="3">Kinase-like protein</fullName>
    </submittedName>
</protein>
<dbReference type="PROSITE" id="PS50011">
    <property type="entry name" value="PROTEIN_KINASE_DOM"/>
    <property type="match status" value="1"/>
</dbReference>
<dbReference type="InterPro" id="IPR011009">
    <property type="entry name" value="Kinase-like_dom_sf"/>
</dbReference>
<proteinExistence type="predicted"/>
<keyword evidence="3" id="KW-0418">Kinase</keyword>
<evidence type="ECO:0000259" key="2">
    <source>
        <dbReference type="PROSITE" id="PS50011"/>
    </source>
</evidence>
<dbReference type="Pfam" id="PF07714">
    <property type="entry name" value="PK_Tyr_Ser-Thr"/>
    <property type="match status" value="1"/>
</dbReference>
<dbReference type="EMBL" id="MU151256">
    <property type="protein sequence ID" value="KAF9446240.1"/>
    <property type="molecule type" value="Genomic_DNA"/>
</dbReference>
<accession>A0A9P5XAV2</accession>
<dbReference type="AlphaFoldDB" id="A0A9P5XAV2"/>
<evidence type="ECO:0000313" key="3">
    <source>
        <dbReference type="EMBL" id="KAF9446240.1"/>
    </source>
</evidence>
<keyword evidence="4" id="KW-1185">Reference proteome</keyword>
<sequence length="529" mass="59485">MQYARDNISIALSAVEAATQIVGVPFAAGLANEIVKSCEDVARHKRHAKMLGNKSKRLANALEEEAQGLEGTKLQERIDEVTGVLDKIRNRTQKWSELNLAMRWWHRNDMEKGIEELNQELDFTLQTFYVRNQITQKRDHDDAVRASRSDHAEDRELLRQLLTNQEEIKNIFTLHQAGERIAVEVMQGGQEQLREWRQLRTASGHQLISESPSRPDTPTFQTQGPARESASQKYFEMQRGLISLHGLTGIPPTVKKLDGEIRKEGDLAVAGGSYSDIWRGRWLGQVQVALKALRNVKADDKKAQKRFIREINIWSELANKHIVQFYGIVTDIGTQIHMVSAWLENGNVLEYTGKHPDANKTDLIYGAAEGLSYLHSKSIIHGNIKCSNILVSSSGEACISDFGMAKVLEDVTKTAASTTLQTAGSARWLAPEIIEGESPSKQSDTYSFSMTILELITGERPLVELRTDMAVIRAMARGPIRPKRPTGPQAQRWLTDELWELMGQCWDSHEVRPTMEVVATKVQDMKSIA</sequence>
<dbReference type="InterPro" id="IPR000719">
    <property type="entry name" value="Prot_kinase_dom"/>
</dbReference>
<name>A0A9P5XAV2_9AGAR</name>
<dbReference type="Gene3D" id="1.20.930.20">
    <property type="entry name" value="Adaptor protein Cbl, N-terminal domain"/>
    <property type="match status" value="1"/>
</dbReference>
<evidence type="ECO:0000256" key="1">
    <source>
        <dbReference type="SAM" id="MobiDB-lite"/>
    </source>
</evidence>
<dbReference type="InterPro" id="IPR059179">
    <property type="entry name" value="MLKL-like_MCAfunc"/>
</dbReference>
<dbReference type="Proteomes" id="UP000807342">
    <property type="component" value="Unassembled WGS sequence"/>
</dbReference>
<organism evidence="3 4">
    <name type="scientific">Macrolepiota fuliginosa MF-IS2</name>
    <dbReference type="NCBI Taxonomy" id="1400762"/>
    <lineage>
        <taxon>Eukaryota</taxon>
        <taxon>Fungi</taxon>
        <taxon>Dikarya</taxon>
        <taxon>Basidiomycota</taxon>
        <taxon>Agaricomycotina</taxon>
        <taxon>Agaricomycetes</taxon>
        <taxon>Agaricomycetidae</taxon>
        <taxon>Agaricales</taxon>
        <taxon>Agaricineae</taxon>
        <taxon>Agaricaceae</taxon>
        <taxon>Macrolepiota</taxon>
    </lineage>
</organism>
<dbReference type="InterPro" id="IPR001245">
    <property type="entry name" value="Ser-Thr/Tyr_kinase_cat_dom"/>
</dbReference>
<dbReference type="GO" id="GO:0004674">
    <property type="term" value="F:protein serine/threonine kinase activity"/>
    <property type="evidence" value="ECO:0007669"/>
    <property type="project" value="TreeGrafter"/>
</dbReference>
<reference evidence="3" key="1">
    <citation type="submission" date="2020-11" db="EMBL/GenBank/DDBJ databases">
        <authorList>
            <consortium name="DOE Joint Genome Institute"/>
            <person name="Ahrendt S."/>
            <person name="Riley R."/>
            <person name="Andreopoulos W."/>
            <person name="Labutti K."/>
            <person name="Pangilinan J."/>
            <person name="Ruiz-Duenas F.J."/>
            <person name="Barrasa J.M."/>
            <person name="Sanchez-Garcia M."/>
            <person name="Camarero S."/>
            <person name="Miyauchi S."/>
            <person name="Serrano A."/>
            <person name="Linde D."/>
            <person name="Babiker R."/>
            <person name="Drula E."/>
            <person name="Ayuso-Fernandez I."/>
            <person name="Pacheco R."/>
            <person name="Padilla G."/>
            <person name="Ferreira P."/>
            <person name="Barriuso J."/>
            <person name="Kellner H."/>
            <person name="Castanera R."/>
            <person name="Alfaro M."/>
            <person name="Ramirez L."/>
            <person name="Pisabarro A.G."/>
            <person name="Kuo A."/>
            <person name="Tritt A."/>
            <person name="Lipzen A."/>
            <person name="He G."/>
            <person name="Yan M."/>
            <person name="Ng V."/>
            <person name="Cullen D."/>
            <person name="Martin F."/>
            <person name="Rosso M.-N."/>
            <person name="Henrissat B."/>
            <person name="Hibbett D."/>
            <person name="Martinez A.T."/>
            <person name="Grigoriev I.V."/>
        </authorList>
    </citation>
    <scope>NUCLEOTIDE SEQUENCE</scope>
    <source>
        <strain evidence="3">MF-IS2</strain>
    </source>
</reference>
<feature type="region of interest" description="Disordered" evidence="1">
    <location>
        <begin position="205"/>
        <end position="227"/>
    </location>
</feature>
<dbReference type="GO" id="GO:0007166">
    <property type="term" value="P:cell surface receptor signaling pathway"/>
    <property type="evidence" value="ECO:0007669"/>
    <property type="project" value="InterPro"/>
</dbReference>
<gene>
    <name evidence="3" type="ORF">P691DRAFT_733637</name>
</gene>
<comment type="caution">
    <text evidence="3">The sequence shown here is derived from an EMBL/GenBank/DDBJ whole genome shotgun (WGS) entry which is preliminary data.</text>
</comment>
<feature type="domain" description="Protein kinase" evidence="2">
    <location>
        <begin position="263"/>
        <end position="528"/>
    </location>
</feature>
<dbReference type="PANTHER" id="PTHR44329:SF214">
    <property type="entry name" value="PROTEIN KINASE DOMAIN-CONTAINING PROTEIN"/>
    <property type="match status" value="1"/>
</dbReference>
<keyword evidence="3" id="KW-0808">Transferase</keyword>
<dbReference type="InterPro" id="IPR051681">
    <property type="entry name" value="Ser/Thr_Kinases-Pseudokinases"/>
</dbReference>
<dbReference type="OrthoDB" id="5966500at2759"/>
<dbReference type="CDD" id="cd21037">
    <property type="entry name" value="MLKL_NTD"/>
    <property type="match status" value="1"/>
</dbReference>